<organism evidence="2">
    <name type="scientific">uncultured Sphingomonas sp</name>
    <dbReference type="NCBI Taxonomy" id="158754"/>
    <lineage>
        <taxon>Bacteria</taxon>
        <taxon>Pseudomonadati</taxon>
        <taxon>Pseudomonadota</taxon>
        <taxon>Alphaproteobacteria</taxon>
        <taxon>Sphingomonadales</taxon>
        <taxon>Sphingomonadaceae</taxon>
        <taxon>Sphingomonas</taxon>
        <taxon>environmental samples</taxon>
    </lineage>
</organism>
<dbReference type="EMBL" id="CADCWA010000084">
    <property type="protein sequence ID" value="CAA9515264.1"/>
    <property type="molecule type" value="Genomic_DNA"/>
</dbReference>
<proteinExistence type="predicted"/>
<gene>
    <name evidence="2" type="ORF">AVDCRST_MAG31-1235</name>
</gene>
<feature type="region of interest" description="Disordered" evidence="1">
    <location>
        <begin position="29"/>
        <end position="54"/>
    </location>
</feature>
<dbReference type="AlphaFoldDB" id="A0A6J4T7G8"/>
<evidence type="ECO:0000313" key="2">
    <source>
        <dbReference type="EMBL" id="CAA9515264.1"/>
    </source>
</evidence>
<feature type="compositionally biased region" description="Acidic residues" evidence="1">
    <location>
        <begin position="40"/>
        <end position="50"/>
    </location>
</feature>
<accession>A0A6J4T7G8</accession>
<protein>
    <submittedName>
        <fullName evidence="2">Uncharacterized protein</fullName>
    </submittedName>
</protein>
<reference evidence="2" key="1">
    <citation type="submission" date="2020-02" db="EMBL/GenBank/DDBJ databases">
        <authorList>
            <person name="Meier V. D."/>
        </authorList>
    </citation>
    <scope>NUCLEOTIDE SEQUENCE</scope>
    <source>
        <strain evidence="2">AVDCRST_MAG31</strain>
    </source>
</reference>
<sequence length="72" mass="7988">MSFPSLPDQVRRARIEHLVAELLDLLDAMDEAGTDREPDVDAEDDGDESDLAPLSLCTTLAPQRRIRRRAAA</sequence>
<evidence type="ECO:0000256" key="1">
    <source>
        <dbReference type="SAM" id="MobiDB-lite"/>
    </source>
</evidence>
<name>A0A6J4T7G8_9SPHN</name>